<reference evidence="3" key="1">
    <citation type="journal article" date="2014" name="Science">
        <title>The coffee genome provides insight into the convergent evolution of caffeine biosynthesis.</title>
        <authorList>
            <person name="Denoeud F."/>
            <person name="Carretero-Paulet L."/>
            <person name="Dereeper A."/>
            <person name="Droc G."/>
            <person name="Guyot R."/>
            <person name="Pietrella M."/>
            <person name="Zheng C."/>
            <person name="Alberti A."/>
            <person name="Anthony F."/>
            <person name="Aprea G."/>
            <person name="Aury J.M."/>
            <person name="Bento P."/>
            <person name="Bernard M."/>
            <person name="Bocs S."/>
            <person name="Campa C."/>
            <person name="Cenci A."/>
            <person name="Combes M.C."/>
            <person name="Crouzillat D."/>
            <person name="Da Silva C."/>
            <person name="Daddiego L."/>
            <person name="De Bellis F."/>
            <person name="Dussert S."/>
            <person name="Garsmeur O."/>
            <person name="Gayraud T."/>
            <person name="Guignon V."/>
            <person name="Jahn K."/>
            <person name="Jamilloux V."/>
            <person name="Joet T."/>
            <person name="Labadie K."/>
            <person name="Lan T."/>
            <person name="Leclercq J."/>
            <person name="Lepelley M."/>
            <person name="Leroy T."/>
            <person name="Li L.T."/>
            <person name="Librado P."/>
            <person name="Lopez L."/>
            <person name="Munoz A."/>
            <person name="Noel B."/>
            <person name="Pallavicini A."/>
            <person name="Perrotta G."/>
            <person name="Poncet V."/>
            <person name="Pot D."/>
            <person name="Priyono X."/>
            <person name="Rigoreau M."/>
            <person name="Rouard M."/>
            <person name="Rozas J."/>
            <person name="Tranchant-Dubreuil C."/>
            <person name="VanBuren R."/>
            <person name="Zhang Q."/>
            <person name="Andrade A.C."/>
            <person name="Argout X."/>
            <person name="Bertrand B."/>
            <person name="de Kochko A."/>
            <person name="Graziosi G."/>
            <person name="Henry R.J."/>
            <person name="Jayarama X."/>
            <person name="Ming R."/>
            <person name="Nagai C."/>
            <person name="Rounsley S."/>
            <person name="Sankoff D."/>
            <person name="Giuliano G."/>
            <person name="Albert V.A."/>
            <person name="Wincker P."/>
            <person name="Lashermes P."/>
        </authorList>
    </citation>
    <scope>NUCLEOTIDE SEQUENCE [LARGE SCALE GENOMIC DNA]</scope>
    <source>
        <strain evidence="3">cv. DH200-94</strain>
    </source>
</reference>
<proteinExistence type="predicted"/>
<dbReference type="Gramene" id="CDP02957">
    <property type="protein sequence ID" value="CDP02957"/>
    <property type="gene ID" value="GSCOC_T00041395001"/>
</dbReference>
<keyword evidence="1" id="KW-1133">Transmembrane helix</keyword>
<accession>A0A068U3Q0</accession>
<dbReference type="Proteomes" id="UP000295252">
    <property type="component" value="Chromosome VIII"/>
</dbReference>
<keyword evidence="1" id="KW-0472">Membrane</keyword>
<evidence type="ECO:0000256" key="1">
    <source>
        <dbReference type="SAM" id="Phobius"/>
    </source>
</evidence>
<keyword evidence="1" id="KW-0812">Transmembrane</keyword>
<sequence length="78" mass="8601">MLFHLLETHLNLSRDFTGKRKRIWISKSSVSPTSSALVVVLVLPSAVATLVLAPAPAVVLALLDRLIIMITKPYTKFM</sequence>
<name>A0A068U3Q0_COFCA</name>
<dbReference type="InParanoid" id="A0A068U3Q0"/>
<gene>
    <name evidence="2" type="ORF">GSCOC_T00041395001</name>
</gene>
<dbReference type="EMBL" id="HG739093">
    <property type="protein sequence ID" value="CDP02957.1"/>
    <property type="molecule type" value="Genomic_DNA"/>
</dbReference>
<dbReference type="AlphaFoldDB" id="A0A068U3Q0"/>
<organism evidence="2 3">
    <name type="scientific">Coffea canephora</name>
    <name type="common">Robusta coffee</name>
    <dbReference type="NCBI Taxonomy" id="49390"/>
    <lineage>
        <taxon>Eukaryota</taxon>
        <taxon>Viridiplantae</taxon>
        <taxon>Streptophyta</taxon>
        <taxon>Embryophyta</taxon>
        <taxon>Tracheophyta</taxon>
        <taxon>Spermatophyta</taxon>
        <taxon>Magnoliopsida</taxon>
        <taxon>eudicotyledons</taxon>
        <taxon>Gunneridae</taxon>
        <taxon>Pentapetalae</taxon>
        <taxon>asterids</taxon>
        <taxon>lamiids</taxon>
        <taxon>Gentianales</taxon>
        <taxon>Rubiaceae</taxon>
        <taxon>Ixoroideae</taxon>
        <taxon>Gardenieae complex</taxon>
        <taxon>Bertiereae - Coffeeae clade</taxon>
        <taxon>Coffeeae</taxon>
        <taxon>Coffea</taxon>
    </lineage>
</organism>
<feature type="transmembrane region" description="Helical" evidence="1">
    <location>
        <begin position="36"/>
        <end position="63"/>
    </location>
</feature>
<keyword evidence="3" id="KW-1185">Reference proteome</keyword>
<protein>
    <submittedName>
        <fullName evidence="2">Uncharacterized protein</fullName>
    </submittedName>
</protein>
<evidence type="ECO:0000313" key="2">
    <source>
        <dbReference type="EMBL" id="CDP02957.1"/>
    </source>
</evidence>
<evidence type="ECO:0000313" key="3">
    <source>
        <dbReference type="Proteomes" id="UP000295252"/>
    </source>
</evidence>